<evidence type="ECO:0000256" key="4">
    <source>
        <dbReference type="SAM" id="Phobius"/>
    </source>
</evidence>
<dbReference type="GO" id="GO:0003677">
    <property type="term" value="F:DNA binding"/>
    <property type="evidence" value="ECO:0007669"/>
    <property type="project" value="InterPro"/>
</dbReference>
<keyword evidence="3" id="KW-0539">Nucleus</keyword>
<reference evidence="6" key="1">
    <citation type="submission" date="2021-08" db="EMBL/GenBank/DDBJ databases">
        <title>WGS assembly of Ceratopteris richardii.</title>
        <authorList>
            <person name="Marchant D.B."/>
            <person name="Chen G."/>
            <person name="Jenkins J."/>
            <person name="Shu S."/>
            <person name="Leebens-Mack J."/>
            <person name="Grimwood J."/>
            <person name="Schmutz J."/>
            <person name="Soltis P."/>
            <person name="Soltis D."/>
            <person name="Chen Z.-H."/>
        </authorList>
    </citation>
    <scope>NUCLEOTIDE SEQUENCE</scope>
    <source>
        <strain evidence="6">Whitten #5841</strain>
        <tissue evidence="6">Leaf</tissue>
    </source>
</reference>
<dbReference type="OrthoDB" id="1918843at2759"/>
<evidence type="ECO:0000259" key="5">
    <source>
        <dbReference type="PROSITE" id="PS51005"/>
    </source>
</evidence>
<dbReference type="Proteomes" id="UP000825935">
    <property type="component" value="Chromosome 26"/>
</dbReference>
<name>A0A8T2RK57_CERRI</name>
<keyword evidence="1" id="KW-0805">Transcription regulation</keyword>
<sequence length="638" mass="71151">MEQEKLPPGFRFSPTDEELVLHYLKNMACGKDCSSGIVAEVDIYKYEPWDLPEKASLPSRDPVWYFFNSHDRRHSHSARINRTTSKGYWKATGKDRKVWSGSLCIGTKKTLIYYEGRAPNGRRTDWIMHEYKLDEDFEKRSKVVCSATLCRIRKKGGPGPRNGEQFGAPVHIENIECLEDANDNLGEIAPESSLSGDNILPAVNPPGVIVPEEVLDTELDVQTFLESFLSDNQDFLNLEAQLGASPAMEYSLFGQHGYSSNTGDTVLDQREIFLALEGRDMQESLHPTFDEVSTLTELLRLPDEGQYHMQNSKYCHPGTSSDTFNHSNNNQQLDGIKSESPYGNYIEMNDMESPLDNIILRSPSYYFAEEPQSPPDMFNIGAVKLSSDLPYTNQGEAAQRLRLKVVPRQQNGAICNSKPIVLEVGSIYNRKESEPYIIAKPEHDISSSDATTDAPDEYSLLMTADYANKIQPSLSAKVSFIPSLMKSTSGHMEETLHDCEAGLGGSSANSSDIHEYHQLETDVSPQANASLRAPRDKHLISEDEGKEIDKLISKVKALALDNIAELENNLSSSLNEKVSALGKPTSRFFASTSYTNPYCILRGSVVTSLCHLGLAVFLLLFVFLGLHLIMKFMLYLVG</sequence>
<dbReference type="PROSITE" id="PS51005">
    <property type="entry name" value="NAC"/>
    <property type="match status" value="1"/>
</dbReference>
<dbReference type="EMBL" id="CM035431">
    <property type="protein sequence ID" value="KAH7296084.1"/>
    <property type="molecule type" value="Genomic_DNA"/>
</dbReference>
<dbReference type="PANTHER" id="PTHR31744">
    <property type="entry name" value="PROTEIN CUP-SHAPED COTYLEDON 2-RELATED"/>
    <property type="match status" value="1"/>
</dbReference>
<dbReference type="Pfam" id="PF02365">
    <property type="entry name" value="NAM"/>
    <property type="match status" value="1"/>
</dbReference>
<dbReference type="EMBL" id="CM035431">
    <property type="protein sequence ID" value="KAH7296088.1"/>
    <property type="molecule type" value="Genomic_DNA"/>
</dbReference>
<proteinExistence type="predicted"/>
<keyword evidence="2" id="KW-0804">Transcription</keyword>
<evidence type="ECO:0000256" key="3">
    <source>
        <dbReference type="ARBA" id="ARBA00023242"/>
    </source>
</evidence>
<feature type="domain" description="NAC" evidence="5">
    <location>
        <begin position="6"/>
        <end position="155"/>
    </location>
</feature>
<accession>A0A8T2RK57</accession>
<protein>
    <recommendedName>
        <fullName evidence="5">NAC domain-containing protein</fullName>
    </recommendedName>
</protein>
<organism evidence="6 7">
    <name type="scientific">Ceratopteris richardii</name>
    <name type="common">Triangle waterfern</name>
    <dbReference type="NCBI Taxonomy" id="49495"/>
    <lineage>
        <taxon>Eukaryota</taxon>
        <taxon>Viridiplantae</taxon>
        <taxon>Streptophyta</taxon>
        <taxon>Embryophyta</taxon>
        <taxon>Tracheophyta</taxon>
        <taxon>Polypodiopsida</taxon>
        <taxon>Polypodiidae</taxon>
        <taxon>Polypodiales</taxon>
        <taxon>Pteridineae</taxon>
        <taxon>Pteridaceae</taxon>
        <taxon>Parkerioideae</taxon>
        <taxon>Ceratopteris</taxon>
    </lineage>
</organism>
<evidence type="ECO:0000256" key="1">
    <source>
        <dbReference type="ARBA" id="ARBA00023015"/>
    </source>
</evidence>
<dbReference type="Gene3D" id="2.170.150.80">
    <property type="entry name" value="NAC domain"/>
    <property type="match status" value="1"/>
</dbReference>
<dbReference type="InterPro" id="IPR036093">
    <property type="entry name" value="NAC_dom_sf"/>
</dbReference>
<feature type="transmembrane region" description="Helical" evidence="4">
    <location>
        <begin position="612"/>
        <end position="637"/>
    </location>
</feature>
<dbReference type="EMBL" id="CM035431">
    <property type="protein sequence ID" value="KAH7296086.1"/>
    <property type="molecule type" value="Genomic_DNA"/>
</dbReference>
<comment type="caution">
    <text evidence="6">The sequence shown here is derived from an EMBL/GenBank/DDBJ whole genome shotgun (WGS) entry which is preliminary data.</text>
</comment>
<keyword evidence="4" id="KW-1133">Transmembrane helix</keyword>
<keyword evidence="7" id="KW-1185">Reference proteome</keyword>
<dbReference type="SUPFAM" id="SSF101941">
    <property type="entry name" value="NAC domain"/>
    <property type="match status" value="1"/>
</dbReference>
<evidence type="ECO:0000313" key="7">
    <source>
        <dbReference type="Proteomes" id="UP000825935"/>
    </source>
</evidence>
<dbReference type="EMBL" id="CM035431">
    <property type="protein sequence ID" value="KAH7296087.1"/>
    <property type="molecule type" value="Genomic_DNA"/>
</dbReference>
<keyword evidence="4" id="KW-0472">Membrane</keyword>
<gene>
    <name evidence="6" type="ORF">KP509_26G008300</name>
</gene>
<dbReference type="GO" id="GO:0006355">
    <property type="term" value="P:regulation of DNA-templated transcription"/>
    <property type="evidence" value="ECO:0007669"/>
    <property type="project" value="InterPro"/>
</dbReference>
<dbReference type="PANTHER" id="PTHR31744:SF210">
    <property type="entry name" value="NAC DOMAIN-CONTAINING PROTEIN 86-LIKE"/>
    <property type="match status" value="1"/>
</dbReference>
<keyword evidence="4" id="KW-0812">Transmembrane</keyword>
<dbReference type="EMBL" id="CM035431">
    <property type="protein sequence ID" value="KAH7296085.1"/>
    <property type="molecule type" value="Genomic_DNA"/>
</dbReference>
<dbReference type="InterPro" id="IPR003441">
    <property type="entry name" value="NAC-dom"/>
</dbReference>
<dbReference type="AlphaFoldDB" id="A0A8T2RK57"/>
<dbReference type="OMA" id="PNEEECK"/>
<evidence type="ECO:0000313" key="6">
    <source>
        <dbReference type="EMBL" id="KAH7296087.1"/>
    </source>
</evidence>
<evidence type="ECO:0000256" key="2">
    <source>
        <dbReference type="ARBA" id="ARBA00023163"/>
    </source>
</evidence>